<dbReference type="InterPro" id="IPR013728">
    <property type="entry name" value="BT_3987-like_N"/>
</dbReference>
<evidence type="ECO:0000313" key="3">
    <source>
        <dbReference type="Proteomes" id="UP000220133"/>
    </source>
</evidence>
<dbReference type="EMBL" id="CP023777">
    <property type="protein sequence ID" value="ATL45800.1"/>
    <property type="molecule type" value="Genomic_DNA"/>
</dbReference>
<evidence type="ECO:0000313" key="2">
    <source>
        <dbReference type="EMBL" id="ATL45800.1"/>
    </source>
</evidence>
<reference evidence="2 3" key="1">
    <citation type="submission" date="2017-10" db="EMBL/GenBank/DDBJ databases">
        <title>Paenichitinophaga pekingensis gen. nov., sp. nov., isolated from activated sludge.</title>
        <authorList>
            <person name="Jin D."/>
            <person name="Kong X."/>
            <person name="Deng Y."/>
            <person name="Bai Z."/>
        </authorList>
    </citation>
    <scope>NUCLEOTIDE SEQUENCE [LARGE SCALE GENOMIC DNA]</scope>
    <source>
        <strain evidence="2 3">13</strain>
    </source>
</reference>
<dbReference type="PROSITE" id="PS51257">
    <property type="entry name" value="PROKAR_LIPOPROTEIN"/>
    <property type="match status" value="1"/>
</dbReference>
<protein>
    <recommendedName>
        <fullName evidence="1">BT-3987-like N-terminal domain-containing protein</fullName>
    </recommendedName>
</protein>
<dbReference type="Gene3D" id="2.60.40.1740">
    <property type="entry name" value="hypothetical protein (bacova_03559)"/>
    <property type="match status" value="1"/>
</dbReference>
<dbReference type="Pfam" id="PF08522">
    <property type="entry name" value="BT_3987-like_N"/>
    <property type="match status" value="1"/>
</dbReference>
<name>A0A291QPB8_9BACT</name>
<dbReference type="Proteomes" id="UP000220133">
    <property type="component" value="Chromosome"/>
</dbReference>
<feature type="domain" description="BT-3987-like N-terminal" evidence="1">
    <location>
        <begin position="63"/>
        <end position="159"/>
    </location>
</feature>
<dbReference type="OrthoDB" id="740324at2"/>
<sequence length="314" mass="34241">MKKSILNIILTLSVVMGLSSCLKDDPNFDASKSPKVVGFKNVNGIASPTSSSIPLFEVAFDILPEVEFDVPIAYSGTGNAPNDITMDVQVSEAAVTAYNEEHEEAFTVMPSSVYTIESNTVVIKKGERVGYLKVKFNTEQFDLNEELALGLTIVSSSSASISQNYKSAIYRVSPKNTWDGVYEVTGSYTDLANAAFSGIYPYTKMYLITTSANQVYAYNAEYGLNGFVFYTGTGLSYYGNWTPEFKIEGENVVDVTNAFGQGAGNRAGRLEASGVNTFKEVDGTLVMEVKYVMVQSGSDRCVFTETWKKVGVRP</sequence>
<organism evidence="2 3">
    <name type="scientific">Chitinophaga caeni</name>
    <dbReference type="NCBI Taxonomy" id="2029983"/>
    <lineage>
        <taxon>Bacteria</taxon>
        <taxon>Pseudomonadati</taxon>
        <taxon>Bacteroidota</taxon>
        <taxon>Chitinophagia</taxon>
        <taxon>Chitinophagales</taxon>
        <taxon>Chitinophagaceae</taxon>
        <taxon>Chitinophaga</taxon>
    </lineage>
</organism>
<dbReference type="AlphaFoldDB" id="A0A291QPB8"/>
<proteinExistence type="predicted"/>
<dbReference type="RefSeq" id="WP_098192190.1">
    <property type="nucleotide sequence ID" value="NZ_CP023777.1"/>
</dbReference>
<accession>A0A291QPB8</accession>
<gene>
    <name evidence="2" type="ORF">COR50_00730</name>
</gene>
<keyword evidence="3" id="KW-1185">Reference proteome</keyword>
<dbReference type="KEGG" id="cbae:COR50_00730"/>
<evidence type="ECO:0000259" key="1">
    <source>
        <dbReference type="Pfam" id="PF08522"/>
    </source>
</evidence>